<sequence length="33" mass="4058">MNKINIWIWDCGLERTEYAWIQIDNCSLEAIWE</sequence>
<organism evidence="1">
    <name type="scientific">marine sediment metagenome</name>
    <dbReference type="NCBI Taxonomy" id="412755"/>
    <lineage>
        <taxon>unclassified sequences</taxon>
        <taxon>metagenomes</taxon>
        <taxon>ecological metagenomes</taxon>
    </lineage>
</organism>
<proteinExistence type="predicted"/>
<dbReference type="EMBL" id="BARV01012480">
    <property type="protein sequence ID" value="GAI04318.1"/>
    <property type="molecule type" value="Genomic_DNA"/>
</dbReference>
<feature type="non-terminal residue" evidence="1">
    <location>
        <position position="33"/>
    </location>
</feature>
<gene>
    <name evidence="1" type="ORF">S06H3_23091</name>
</gene>
<evidence type="ECO:0000313" key="1">
    <source>
        <dbReference type="EMBL" id="GAI04318.1"/>
    </source>
</evidence>
<accession>X1KCG9</accession>
<reference evidence="1" key="1">
    <citation type="journal article" date="2014" name="Front. Microbiol.">
        <title>High frequency of phylogenetically diverse reductive dehalogenase-homologous genes in deep subseafloor sedimentary metagenomes.</title>
        <authorList>
            <person name="Kawai M."/>
            <person name="Futagami T."/>
            <person name="Toyoda A."/>
            <person name="Takaki Y."/>
            <person name="Nishi S."/>
            <person name="Hori S."/>
            <person name="Arai W."/>
            <person name="Tsubouchi T."/>
            <person name="Morono Y."/>
            <person name="Uchiyama I."/>
            <person name="Ito T."/>
            <person name="Fujiyama A."/>
            <person name="Inagaki F."/>
            <person name="Takami H."/>
        </authorList>
    </citation>
    <scope>NUCLEOTIDE SEQUENCE</scope>
    <source>
        <strain evidence="1">Expedition CK06-06</strain>
    </source>
</reference>
<dbReference type="AlphaFoldDB" id="X1KCG9"/>
<protein>
    <submittedName>
        <fullName evidence="1">Uncharacterized protein</fullName>
    </submittedName>
</protein>
<name>X1KCG9_9ZZZZ</name>
<comment type="caution">
    <text evidence="1">The sequence shown here is derived from an EMBL/GenBank/DDBJ whole genome shotgun (WGS) entry which is preliminary data.</text>
</comment>